<dbReference type="InterPro" id="IPR050975">
    <property type="entry name" value="Sleep_regulator"/>
</dbReference>
<reference evidence="10" key="1">
    <citation type="submission" date="2021-09" db="EMBL/GenBank/DDBJ databases">
        <authorList>
            <person name="Martin H S."/>
        </authorList>
    </citation>
    <scope>NUCLEOTIDE SEQUENCE</scope>
</reference>
<keyword evidence="2" id="KW-0336">GPI-anchor</keyword>
<dbReference type="PANTHER" id="PTHR33562:SF20">
    <property type="entry name" value="PROTEIN QUIVER"/>
    <property type="match status" value="1"/>
</dbReference>
<evidence type="ECO:0000256" key="2">
    <source>
        <dbReference type="ARBA" id="ARBA00022622"/>
    </source>
</evidence>
<dbReference type="Pfam" id="PF17064">
    <property type="entry name" value="QVR"/>
    <property type="match status" value="1"/>
</dbReference>
<dbReference type="OrthoDB" id="6582325at2759"/>
<feature type="chain" id="PRO_5035329065" evidence="9">
    <location>
        <begin position="23"/>
        <end position="160"/>
    </location>
</feature>
<comment type="subcellular location">
    <subcellularLocation>
        <location evidence="1">Membrane</location>
        <topology evidence="1">Lipid-anchor</topology>
        <topology evidence="1">GPI-anchor</topology>
    </subcellularLocation>
</comment>
<sequence>MARVGITLCLATVLALIEIGSCLQCYQCNSQSDPTCKDPFMSSNSLVDCSTQDSVNYNRLYLKDLLPRELIDSVVGAPRYCHKIVMKNGATVRTCLDANPTEMGQSCSLISRMPAQLDPSREVKECSVCNRDRCNGATSVGFSLPLALAALLASYLYSKQ</sequence>
<evidence type="ECO:0000313" key="10">
    <source>
        <dbReference type="EMBL" id="CAG9564797.1"/>
    </source>
</evidence>
<evidence type="ECO:0000313" key="11">
    <source>
        <dbReference type="Proteomes" id="UP000789524"/>
    </source>
</evidence>
<dbReference type="GO" id="GO:0032222">
    <property type="term" value="P:regulation of synaptic transmission, cholinergic"/>
    <property type="evidence" value="ECO:0007669"/>
    <property type="project" value="InterPro"/>
</dbReference>
<keyword evidence="3" id="KW-0812">Transmembrane</keyword>
<keyword evidence="6" id="KW-0472">Membrane</keyword>
<gene>
    <name evidence="10" type="ORF">DCHRY22_LOCUS5735</name>
</gene>
<dbReference type="Proteomes" id="UP000789524">
    <property type="component" value="Unassembled WGS sequence"/>
</dbReference>
<dbReference type="GO" id="GO:0098552">
    <property type="term" value="C:side of membrane"/>
    <property type="evidence" value="ECO:0007669"/>
    <property type="project" value="UniProtKB-KW"/>
</dbReference>
<evidence type="ECO:0000256" key="4">
    <source>
        <dbReference type="ARBA" id="ARBA00022729"/>
    </source>
</evidence>
<dbReference type="GO" id="GO:0030431">
    <property type="term" value="P:sleep"/>
    <property type="evidence" value="ECO:0007669"/>
    <property type="project" value="InterPro"/>
</dbReference>
<organism evidence="10 11">
    <name type="scientific">Danaus chrysippus</name>
    <name type="common">African queen</name>
    <dbReference type="NCBI Taxonomy" id="151541"/>
    <lineage>
        <taxon>Eukaryota</taxon>
        <taxon>Metazoa</taxon>
        <taxon>Ecdysozoa</taxon>
        <taxon>Arthropoda</taxon>
        <taxon>Hexapoda</taxon>
        <taxon>Insecta</taxon>
        <taxon>Pterygota</taxon>
        <taxon>Neoptera</taxon>
        <taxon>Endopterygota</taxon>
        <taxon>Lepidoptera</taxon>
        <taxon>Glossata</taxon>
        <taxon>Ditrysia</taxon>
        <taxon>Papilionoidea</taxon>
        <taxon>Nymphalidae</taxon>
        <taxon>Danainae</taxon>
        <taxon>Danaini</taxon>
        <taxon>Danaina</taxon>
        <taxon>Danaus</taxon>
        <taxon>Anosia</taxon>
    </lineage>
</organism>
<keyword evidence="8" id="KW-0449">Lipoprotein</keyword>
<keyword evidence="5" id="KW-1133">Transmembrane helix</keyword>
<name>A0A8J2QPS0_9NEOP</name>
<evidence type="ECO:0000256" key="1">
    <source>
        <dbReference type="ARBA" id="ARBA00004589"/>
    </source>
</evidence>
<keyword evidence="11" id="KW-1185">Reference proteome</keyword>
<evidence type="ECO:0000256" key="9">
    <source>
        <dbReference type="SAM" id="SignalP"/>
    </source>
</evidence>
<evidence type="ECO:0000256" key="5">
    <source>
        <dbReference type="ARBA" id="ARBA00022989"/>
    </source>
</evidence>
<dbReference type="AlphaFoldDB" id="A0A8J2QPS0"/>
<comment type="caution">
    <text evidence="10">The sequence shown here is derived from an EMBL/GenBank/DDBJ whole genome shotgun (WGS) entry which is preliminary data.</text>
</comment>
<evidence type="ECO:0000256" key="6">
    <source>
        <dbReference type="ARBA" id="ARBA00023136"/>
    </source>
</evidence>
<dbReference type="EMBL" id="CAKASE010000051">
    <property type="protein sequence ID" value="CAG9564797.1"/>
    <property type="molecule type" value="Genomic_DNA"/>
</dbReference>
<proteinExistence type="predicted"/>
<protein>
    <submittedName>
        <fullName evidence="10">(African queen) hypothetical protein</fullName>
    </submittedName>
</protein>
<evidence type="ECO:0000256" key="3">
    <source>
        <dbReference type="ARBA" id="ARBA00022692"/>
    </source>
</evidence>
<evidence type="ECO:0000256" key="7">
    <source>
        <dbReference type="ARBA" id="ARBA00023180"/>
    </source>
</evidence>
<accession>A0A8J2QPS0</accession>
<dbReference type="InterPro" id="IPR031424">
    <property type="entry name" value="QVR-like"/>
</dbReference>
<keyword evidence="7" id="KW-0325">Glycoprotein</keyword>
<dbReference type="PANTHER" id="PTHR33562">
    <property type="entry name" value="ATILLA, ISOFORM B-RELATED-RELATED"/>
    <property type="match status" value="1"/>
</dbReference>
<feature type="signal peptide" evidence="9">
    <location>
        <begin position="1"/>
        <end position="22"/>
    </location>
</feature>
<keyword evidence="4 9" id="KW-0732">Signal</keyword>
<evidence type="ECO:0000256" key="8">
    <source>
        <dbReference type="ARBA" id="ARBA00023288"/>
    </source>
</evidence>